<feature type="signal peptide" evidence="1">
    <location>
        <begin position="1"/>
        <end position="19"/>
    </location>
</feature>
<evidence type="ECO:0000313" key="2">
    <source>
        <dbReference type="EMBL" id="MBT0607819.1"/>
    </source>
</evidence>
<sequence length="119" mass="13371">MKNILSLLVIALISSVALAQENNKDTFYLDGDVIQATLYHDNGEVAQTGFYTKENKLHGEWVSFDRNGNKTAVAKYNNGAKTGTWYFFSNKNIQEVTYADARIAKVVTWKSENTQIVSN</sequence>
<dbReference type="SUPFAM" id="SSF82185">
    <property type="entry name" value="Histone H3 K4-specific methyltransferase SET7/9 N-terminal domain"/>
    <property type="match status" value="1"/>
</dbReference>
<reference evidence="2 3" key="1">
    <citation type="submission" date="2021-05" db="EMBL/GenBank/DDBJ databases">
        <title>Aequorivita echinoideorum JCM 30378 genome.</title>
        <authorList>
            <person name="Zhang H."/>
            <person name="Li C."/>
        </authorList>
    </citation>
    <scope>NUCLEOTIDE SEQUENCE [LARGE SCALE GENOMIC DNA]</scope>
    <source>
        <strain evidence="2 3">JCM30378</strain>
    </source>
</reference>
<keyword evidence="3" id="KW-1185">Reference proteome</keyword>
<dbReference type="RefSeq" id="WP_214112664.1">
    <property type="nucleotide sequence ID" value="NZ_JAHCTB010000002.1"/>
</dbReference>
<accession>A0ABS5S3M8</accession>
<proteinExistence type="predicted"/>
<comment type="caution">
    <text evidence="2">The sequence shown here is derived from an EMBL/GenBank/DDBJ whole genome shotgun (WGS) entry which is preliminary data.</text>
</comment>
<feature type="chain" id="PRO_5045364257" evidence="1">
    <location>
        <begin position="20"/>
        <end position="119"/>
    </location>
</feature>
<name>A0ABS5S3M8_9FLAO</name>
<keyword evidence="1" id="KW-0732">Signal</keyword>
<dbReference type="EMBL" id="JAHCTB010000002">
    <property type="protein sequence ID" value="MBT0607819.1"/>
    <property type="molecule type" value="Genomic_DNA"/>
</dbReference>
<dbReference type="Gene3D" id="3.90.930.1">
    <property type="match status" value="1"/>
</dbReference>
<dbReference type="Proteomes" id="UP001297092">
    <property type="component" value="Unassembled WGS sequence"/>
</dbReference>
<evidence type="ECO:0000256" key="1">
    <source>
        <dbReference type="SAM" id="SignalP"/>
    </source>
</evidence>
<organism evidence="2 3">
    <name type="scientific">Aequorivita echinoideorum</name>
    <dbReference type="NCBI Taxonomy" id="1549647"/>
    <lineage>
        <taxon>Bacteria</taxon>
        <taxon>Pseudomonadati</taxon>
        <taxon>Bacteroidota</taxon>
        <taxon>Flavobacteriia</taxon>
        <taxon>Flavobacteriales</taxon>
        <taxon>Flavobacteriaceae</taxon>
        <taxon>Aequorivita</taxon>
    </lineage>
</organism>
<protein>
    <submittedName>
        <fullName evidence="2">Nicotinic acid mononucleotide adenyltransferase</fullName>
    </submittedName>
</protein>
<gene>
    <name evidence="2" type="ORF">KIV10_06465</name>
</gene>
<evidence type="ECO:0000313" key="3">
    <source>
        <dbReference type="Proteomes" id="UP001297092"/>
    </source>
</evidence>